<reference evidence="2" key="1">
    <citation type="journal article" date="2019" name="Int. J. Syst. Evol. Microbiol.">
        <title>The Global Catalogue of Microorganisms (GCM) 10K type strain sequencing project: providing services to taxonomists for standard genome sequencing and annotation.</title>
        <authorList>
            <consortium name="The Broad Institute Genomics Platform"/>
            <consortium name="The Broad Institute Genome Sequencing Center for Infectious Disease"/>
            <person name="Wu L."/>
            <person name="Ma J."/>
        </authorList>
    </citation>
    <scope>NUCLEOTIDE SEQUENCE [LARGE SCALE GENOMIC DNA]</scope>
    <source>
        <strain evidence="2">JCM 9377</strain>
    </source>
</reference>
<name>A0ABP6QDY6_9ACTN</name>
<accession>A0ABP6QDY6</accession>
<gene>
    <name evidence="1" type="ORF">GCM10010468_49330</name>
</gene>
<dbReference type="EMBL" id="BAAAUV010000013">
    <property type="protein sequence ID" value="GAA3223088.1"/>
    <property type="molecule type" value="Genomic_DNA"/>
</dbReference>
<organism evidence="1 2">
    <name type="scientific">Actinocorallia longicatena</name>
    <dbReference type="NCBI Taxonomy" id="111803"/>
    <lineage>
        <taxon>Bacteria</taxon>
        <taxon>Bacillati</taxon>
        <taxon>Actinomycetota</taxon>
        <taxon>Actinomycetes</taxon>
        <taxon>Streptosporangiales</taxon>
        <taxon>Thermomonosporaceae</taxon>
        <taxon>Actinocorallia</taxon>
    </lineage>
</organism>
<comment type="caution">
    <text evidence="1">The sequence shown here is derived from an EMBL/GenBank/DDBJ whole genome shotgun (WGS) entry which is preliminary data.</text>
</comment>
<dbReference type="Proteomes" id="UP001501237">
    <property type="component" value="Unassembled WGS sequence"/>
</dbReference>
<evidence type="ECO:0000313" key="2">
    <source>
        <dbReference type="Proteomes" id="UP001501237"/>
    </source>
</evidence>
<protein>
    <submittedName>
        <fullName evidence="1">Uncharacterized protein</fullName>
    </submittedName>
</protein>
<sequence>MTARGPGGRFVHTCDLCGLPDPYDGQGDDIGSCGCPRCDCGAGPAGSSIACLCDFPGEDYYDDEDEEYVRPITDLSLPPFEPTASSR</sequence>
<dbReference type="RefSeq" id="WP_344832474.1">
    <property type="nucleotide sequence ID" value="NZ_BAAAUV010000013.1"/>
</dbReference>
<proteinExistence type="predicted"/>
<keyword evidence="2" id="KW-1185">Reference proteome</keyword>
<evidence type="ECO:0000313" key="1">
    <source>
        <dbReference type="EMBL" id="GAA3223088.1"/>
    </source>
</evidence>